<sequence>MPLSAFAAPLVATHAEYLHLTYRPDLQTVILRWLRDVSLSELQLAHRAALELTLHHKAAFWFVDVRRRLVVNNTHTRWLADEFLPHAAALTPTGNLRIAYLTSPSRQRIIDADSDMQLIVTRAESKGQPYRLRTFLDEASAMAWLLEG</sequence>
<name>A0ABY4G4A3_9BACT</name>
<dbReference type="RefSeq" id="WP_245119621.1">
    <property type="nucleotide sequence ID" value="NZ_CP095061.1"/>
</dbReference>
<dbReference type="EMBL" id="CP095061">
    <property type="protein sequence ID" value="UOQ65615.1"/>
    <property type="molecule type" value="Genomic_DNA"/>
</dbReference>
<dbReference type="Proteomes" id="UP000830401">
    <property type="component" value="Chromosome"/>
</dbReference>
<reference evidence="1" key="1">
    <citation type="submission" date="2022-04" db="EMBL/GenBank/DDBJ databases">
        <title>Hymenobacter sp. isolated from the air.</title>
        <authorList>
            <person name="Won M."/>
            <person name="Lee C.-M."/>
            <person name="Woen H.-Y."/>
            <person name="Kwon S.-W."/>
        </authorList>
    </citation>
    <scope>NUCLEOTIDE SEQUENCE</scope>
    <source>
        <strain evidence="1">5420S-77</strain>
    </source>
</reference>
<evidence type="ECO:0000313" key="1">
    <source>
        <dbReference type="EMBL" id="UOQ65615.1"/>
    </source>
</evidence>
<evidence type="ECO:0000313" key="2">
    <source>
        <dbReference type="Proteomes" id="UP000830401"/>
    </source>
</evidence>
<evidence type="ECO:0008006" key="3">
    <source>
        <dbReference type="Google" id="ProtNLM"/>
    </source>
</evidence>
<protein>
    <recommendedName>
        <fullName evidence="3">STAS/SEC14 domain-containing protein</fullName>
    </recommendedName>
</protein>
<accession>A0ABY4G4A3</accession>
<keyword evidence="2" id="KW-1185">Reference proteome</keyword>
<gene>
    <name evidence="1" type="ORF">MUN86_19055</name>
</gene>
<proteinExistence type="predicted"/>
<organism evidence="1 2">
    <name type="scientific">Hymenobacter volaticus</name>
    <dbReference type="NCBI Taxonomy" id="2932254"/>
    <lineage>
        <taxon>Bacteria</taxon>
        <taxon>Pseudomonadati</taxon>
        <taxon>Bacteroidota</taxon>
        <taxon>Cytophagia</taxon>
        <taxon>Cytophagales</taxon>
        <taxon>Hymenobacteraceae</taxon>
        <taxon>Hymenobacter</taxon>
    </lineage>
</organism>